<reference evidence="2" key="2">
    <citation type="submission" date="2020-10" db="UniProtKB">
        <authorList>
            <consortium name="WormBaseParasite"/>
        </authorList>
    </citation>
    <scope>IDENTIFICATION</scope>
</reference>
<name>A0A7E4VNN9_PANRE</name>
<dbReference type="AlphaFoldDB" id="A0A7E4VNN9"/>
<dbReference type="Proteomes" id="UP000492821">
    <property type="component" value="Unassembled WGS sequence"/>
</dbReference>
<evidence type="ECO:0000313" key="2">
    <source>
        <dbReference type="WBParaSite" id="Pan_g22753.t1"/>
    </source>
</evidence>
<sequence>MATKDIIMKNQPITRKCFRKQGSAGNRLCGDNFVKLLELYIGSRKRRTQTLCVNKSLAKMWKMPRRAYSMQKTVSSITGR</sequence>
<reference evidence="1" key="1">
    <citation type="journal article" date="2013" name="Genetics">
        <title>The draft genome and transcriptome of Panagrellus redivivus are shaped by the harsh demands of a free-living lifestyle.</title>
        <authorList>
            <person name="Srinivasan J."/>
            <person name="Dillman A.R."/>
            <person name="Macchietto M.G."/>
            <person name="Heikkinen L."/>
            <person name="Lakso M."/>
            <person name="Fracchia K.M."/>
            <person name="Antoshechkin I."/>
            <person name="Mortazavi A."/>
            <person name="Wong G."/>
            <person name="Sternberg P.W."/>
        </authorList>
    </citation>
    <scope>NUCLEOTIDE SEQUENCE [LARGE SCALE GENOMIC DNA]</scope>
    <source>
        <strain evidence="1">MT8872</strain>
    </source>
</reference>
<protein>
    <submittedName>
        <fullName evidence="2">Ribosomal protein S18</fullName>
    </submittedName>
</protein>
<organism evidence="1 2">
    <name type="scientific">Panagrellus redivivus</name>
    <name type="common">Microworm</name>
    <dbReference type="NCBI Taxonomy" id="6233"/>
    <lineage>
        <taxon>Eukaryota</taxon>
        <taxon>Metazoa</taxon>
        <taxon>Ecdysozoa</taxon>
        <taxon>Nematoda</taxon>
        <taxon>Chromadorea</taxon>
        <taxon>Rhabditida</taxon>
        <taxon>Tylenchina</taxon>
        <taxon>Panagrolaimomorpha</taxon>
        <taxon>Panagrolaimoidea</taxon>
        <taxon>Panagrolaimidae</taxon>
        <taxon>Panagrellus</taxon>
    </lineage>
</organism>
<keyword evidence="1" id="KW-1185">Reference proteome</keyword>
<proteinExistence type="predicted"/>
<evidence type="ECO:0000313" key="1">
    <source>
        <dbReference type="Proteomes" id="UP000492821"/>
    </source>
</evidence>
<dbReference type="WBParaSite" id="Pan_g22753.t1">
    <property type="protein sequence ID" value="Pan_g22753.t1"/>
    <property type="gene ID" value="Pan_g22753"/>
</dbReference>
<accession>A0A7E4VNN9</accession>